<protein>
    <submittedName>
        <fullName evidence="1">DUF4364 family protein</fullName>
    </submittedName>
</protein>
<dbReference type="Proteomes" id="UP000657006">
    <property type="component" value="Unassembled WGS sequence"/>
</dbReference>
<dbReference type="SUPFAM" id="SSF46785">
    <property type="entry name" value="Winged helix' DNA-binding domain"/>
    <property type="match status" value="1"/>
</dbReference>
<sequence length="175" mass="20908">MNANYNHLTSNKLIVLYLIQKKGDMTRIDLFDYILFKGYMDYFTLQQYVNELAEAKLICEQKDENRTVYTLYPQGMEILELFKSRIPHSIRMEINEYVQTSRLNSSSMLRIEAEVHQMDDGERRQVQCRVKDYDRTILDFQVNVSSEEEANIIRNNWLKKGMSLYRNLLQDLKSQ</sequence>
<proteinExistence type="predicted"/>
<evidence type="ECO:0000313" key="1">
    <source>
        <dbReference type="EMBL" id="MBC8542023.1"/>
    </source>
</evidence>
<organism evidence="1 2">
    <name type="scientific">Bianquea renquensis</name>
    <dbReference type="NCBI Taxonomy" id="2763661"/>
    <lineage>
        <taxon>Bacteria</taxon>
        <taxon>Bacillati</taxon>
        <taxon>Bacillota</taxon>
        <taxon>Clostridia</taxon>
        <taxon>Eubacteriales</taxon>
        <taxon>Bianqueaceae</taxon>
        <taxon>Bianquea</taxon>
    </lineage>
</organism>
<comment type="caution">
    <text evidence="1">The sequence shown here is derived from an EMBL/GenBank/DDBJ whole genome shotgun (WGS) entry which is preliminary data.</text>
</comment>
<accession>A0A926DQ55</accession>
<dbReference type="Pfam" id="PF14277">
    <property type="entry name" value="DUF4364"/>
    <property type="match status" value="1"/>
</dbReference>
<dbReference type="Gene3D" id="1.10.10.10">
    <property type="entry name" value="Winged helix-like DNA-binding domain superfamily/Winged helix DNA-binding domain"/>
    <property type="match status" value="1"/>
</dbReference>
<name>A0A926DQ55_9FIRM</name>
<dbReference type="AlphaFoldDB" id="A0A926DQ55"/>
<dbReference type="InterPro" id="IPR036390">
    <property type="entry name" value="WH_DNA-bd_sf"/>
</dbReference>
<reference evidence="1" key="1">
    <citation type="submission" date="2020-08" db="EMBL/GenBank/DDBJ databases">
        <title>Genome public.</title>
        <authorList>
            <person name="Liu C."/>
            <person name="Sun Q."/>
        </authorList>
    </citation>
    <scope>NUCLEOTIDE SEQUENCE</scope>
    <source>
        <strain evidence="1">NSJ-32</strain>
    </source>
</reference>
<keyword evidence="2" id="KW-1185">Reference proteome</keyword>
<dbReference type="InterPro" id="IPR025374">
    <property type="entry name" value="DUF4364"/>
</dbReference>
<dbReference type="InterPro" id="IPR036388">
    <property type="entry name" value="WH-like_DNA-bd_sf"/>
</dbReference>
<dbReference type="EMBL" id="JACRSQ010000001">
    <property type="protein sequence ID" value="MBC8542023.1"/>
    <property type="molecule type" value="Genomic_DNA"/>
</dbReference>
<gene>
    <name evidence="1" type="ORF">H8730_00465</name>
</gene>
<dbReference type="RefSeq" id="WP_177719142.1">
    <property type="nucleotide sequence ID" value="NZ_JACRSQ010000001.1"/>
</dbReference>
<evidence type="ECO:0000313" key="2">
    <source>
        <dbReference type="Proteomes" id="UP000657006"/>
    </source>
</evidence>